<evidence type="ECO:0000256" key="1">
    <source>
        <dbReference type="ARBA" id="ARBA00004141"/>
    </source>
</evidence>
<feature type="compositionally biased region" description="Basic residues" evidence="7">
    <location>
        <begin position="1"/>
        <end position="12"/>
    </location>
</feature>
<comment type="caution">
    <text evidence="10">The sequence shown here is derived from an EMBL/GenBank/DDBJ whole genome shotgun (WGS) entry which is preliminary data.</text>
</comment>
<dbReference type="SUPFAM" id="SSF161111">
    <property type="entry name" value="Cation efflux protein transmembrane domain-like"/>
    <property type="match status" value="1"/>
</dbReference>
<dbReference type="EMBL" id="FNAJ01000004">
    <property type="protein sequence ID" value="SDE08635.1"/>
    <property type="molecule type" value="Genomic_DNA"/>
</dbReference>
<dbReference type="RefSeq" id="WP_090490082.1">
    <property type="nucleotide sequence ID" value="NZ_BJVY01000015.1"/>
</dbReference>
<dbReference type="InterPro" id="IPR002524">
    <property type="entry name" value="Cation_efflux"/>
</dbReference>
<dbReference type="Proteomes" id="UP000321224">
    <property type="component" value="Unassembled WGS sequence"/>
</dbReference>
<reference evidence="11 12" key="1">
    <citation type="submission" date="2016-10" db="EMBL/GenBank/DDBJ databases">
        <authorList>
            <person name="Varghese N."/>
            <person name="Submissions S."/>
        </authorList>
    </citation>
    <scope>NUCLEOTIDE SEQUENCE [LARGE SCALE GENOMIC DNA]</scope>
    <source>
        <strain evidence="11 12">DSM 2260</strain>
    </source>
</reference>
<keyword evidence="4 8" id="KW-0812">Transmembrane</keyword>
<evidence type="ECO:0000313" key="12">
    <source>
        <dbReference type="Proteomes" id="UP000198717"/>
    </source>
</evidence>
<evidence type="ECO:0000256" key="8">
    <source>
        <dbReference type="SAM" id="Phobius"/>
    </source>
</evidence>
<dbReference type="NCBIfam" id="TIGR01297">
    <property type="entry name" value="CDF"/>
    <property type="match status" value="1"/>
</dbReference>
<dbReference type="GO" id="GO:0008324">
    <property type="term" value="F:monoatomic cation transmembrane transporter activity"/>
    <property type="evidence" value="ECO:0007669"/>
    <property type="project" value="InterPro"/>
</dbReference>
<keyword evidence="5 8" id="KW-1133">Transmembrane helix</keyword>
<accession>A0A511HCV8</accession>
<proteinExistence type="inferred from homology"/>
<evidence type="ECO:0000313" key="11">
    <source>
        <dbReference type="EMBL" id="SDE08635.1"/>
    </source>
</evidence>
<feature type="domain" description="Cation efflux protein transmembrane" evidence="9">
    <location>
        <begin position="44"/>
        <end position="240"/>
    </location>
</feature>
<evidence type="ECO:0000313" key="13">
    <source>
        <dbReference type="Proteomes" id="UP000321224"/>
    </source>
</evidence>
<dbReference type="InterPro" id="IPR050291">
    <property type="entry name" value="CDF_Transporter"/>
</dbReference>
<evidence type="ECO:0000256" key="5">
    <source>
        <dbReference type="ARBA" id="ARBA00022989"/>
    </source>
</evidence>
<organism evidence="10 13">
    <name type="scientific">Myxococcus virescens</name>
    <dbReference type="NCBI Taxonomy" id="83456"/>
    <lineage>
        <taxon>Bacteria</taxon>
        <taxon>Pseudomonadati</taxon>
        <taxon>Myxococcota</taxon>
        <taxon>Myxococcia</taxon>
        <taxon>Myxococcales</taxon>
        <taxon>Cystobacterineae</taxon>
        <taxon>Myxococcaceae</taxon>
        <taxon>Myxococcus</taxon>
    </lineage>
</organism>
<evidence type="ECO:0000256" key="3">
    <source>
        <dbReference type="ARBA" id="ARBA00022448"/>
    </source>
</evidence>
<dbReference type="EMBL" id="BJVY01000015">
    <property type="protein sequence ID" value="GEL71370.1"/>
    <property type="molecule type" value="Genomic_DNA"/>
</dbReference>
<name>A0A511HCV8_9BACT</name>
<keyword evidence="12" id="KW-1185">Reference proteome</keyword>
<evidence type="ECO:0000256" key="2">
    <source>
        <dbReference type="ARBA" id="ARBA00008114"/>
    </source>
</evidence>
<feature type="transmembrane region" description="Helical" evidence="8">
    <location>
        <begin position="192"/>
        <end position="212"/>
    </location>
</feature>
<gene>
    <name evidence="10" type="ORF">MVI01_31540</name>
    <name evidence="11" type="ORF">SAMN04488504_104133</name>
</gene>
<dbReference type="PANTHER" id="PTHR43840">
    <property type="entry name" value="MITOCHONDRIAL METAL TRANSPORTER 1-RELATED"/>
    <property type="match status" value="1"/>
</dbReference>
<evidence type="ECO:0000259" key="9">
    <source>
        <dbReference type="Pfam" id="PF01545"/>
    </source>
</evidence>
<evidence type="ECO:0000256" key="7">
    <source>
        <dbReference type="SAM" id="MobiDB-lite"/>
    </source>
</evidence>
<comment type="subcellular location">
    <subcellularLocation>
        <location evidence="1">Membrane</location>
        <topology evidence="1">Multi-pass membrane protein</topology>
    </subcellularLocation>
</comment>
<dbReference type="PANTHER" id="PTHR43840:SF15">
    <property type="entry name" value="MITOCHONDRIAL METAL TRANSPORTER 1-RELATED"/>
    <property type="match status" value="1"/>
</dbReference>
<feature type="compositionally biased region" description="Basic and acidic residues" evidence="7">
    <location>
        <begin position="15"/>
        <end position="24"/>
    </location>
</feature>
<keyword evidence="3" id="KW-0813">Transport</keyword>
<evidence type="ECO:0000256" key="4">
    <source>
        <dbReference type="ARBA" id="ARBA00022692"/>
    </source>
</evidence>
<feature type="transmembrane region" description="Helical" evidence="8">
    <location>
        <begin position="36"/>
        <end position="57"/>
    </location>
</feature>
<feature type="transmembrane region" description="Helical" evidence="8">
    <location>
        <begin position="102"/>
        <end position="121"/>
    </location>
</feature>
<reference evidence="10 13" key="2">
    <citation type="submission" date="2019-07" db="EMBL/GenBank/DDBJ databases">
        <title>Whole genome shotgun sequence of Myxococcus virescens NBRC 100334.</title>
        <authorList>
            <person name="Hosoyama A."/>
            <person name="Uohara A."/>
            <person name="Ohji S."/>
            <person name="Ichikawa N."/>
        </authorList>
    </citation>
    <scope>NUCLEOTIDE SEQUENCE [LARGE SCALE GENOMIC DNA]</scope>
    <source>
        <strain evidence="10 13">NBRC 100334</strain>
    </source>
</reference>
<dbReference type="Proteomes" id="UP000198717">
    <property type="component" value="Unassembled WGS sequence"/>
</dbReference>
<comment type="similarity">
    <text evidence="2">Belongs to the cation diffusion facilitator (CDF) transporter (TC 2.A.4) family.</text>
</comment>
<sequence length="328" mass="36542">MSWRQRRQRAGHARGPVDPKDLPDDKHRALKRAQRLEAWSLAYLASAIVVIYFTLGASQAMKAAWLEDLLSLIPPISFLVGSKVAHRKPSAEYPYGYHRAVTVAYLVGSVALLFMGTWLFVESVLKLVRAEYPSIGTTQLFGHTVWMGWLMLAALLWSAIPSVLLGRAKLPLAESLHDKVLHADALMNKADWLTAVAAMLGVLGIGMGWWWADAVAAGVIALDIAWDGQRHLRTALGDLMDRTPRTLDSKHAEPLPRRIHEALCGLDWVEAAQVRVREDGHVFCADVRLVPKERGPELVTRLGNAAEDLKRLDWRLRDVLLVPVDRLG</sequence>
<evidence type="ECO:0000313" key="10">
    <source>
        <dbReference type="EMBL" id="GEL71370.1"/>
    </source>
</evidence>
<evidence type="ECO:0000256" key="6">
    <source>
        <dbReference type="ARBA" id="ARBA00023136"/>
    </source>
</evidence>
<dbReference type="AlphaFoldDB" id="A0A511HCV8"/>
<feature type="region of interest" description="Disordered" evidence="7">
    <location>
        <begin position="1"/>
        <end position="24"/>
    </location>
</feature>
<keyword evidence="6 8" id="KW-0472">Membrane</keyword>
<protein>
    <submittedName>
        <fullName evidence="11">Cation diffusion facilitator family transporter</fullName>
    </submittedName>
    <submittedName>
        <fullName evidence="10">Cobalt transporter</fullName>
    </submittedName>
</protein>
<dbReference type="GO" id="GO:0016020">
    <property type="term" value="C:membrane"/>
    <property type="evidence" value="ECO:0007669"/>
    <property type="project" value="UniProtKB-SubCell"/>
</dbReference>
<dbReference type="InterPro" id="IPR027469">
    <property type="entry name" value="Cation_efflux_TMD_sf"/>
</dbReference>
<dbReference type="InterPro" id="IPR058533">
    <property type="entry name" value="Cation_efflux_TM"/>
</dbReference>
<feature type="transmembrane region" description="Helical" evidence="8">
    <location>
        <begin position="141"/>
        <end position="160"/>
    </location>
</feature>
<dbReference type="Gene3D" id="1.20.1510.10">
    <property type="entry name" value="Cation efflux protein transmembrane domain"/>
    <property type="match status" value="1"/>
</dbReference>
<dbReference type="Pfam" id="PF01545">
    <property type="entry name" value="Cation_efflux"/>
    <property type="match status" value="1"/>
</dbReference>